<keyword evidence="1" id="KW-0378">Hydrolase</keyword>
<dbReference type="SFLD" id="SFLDG01129">
    <property type="entry name" value="C1.5:_HAD__Beta-PGM__Phosphata"/>
    <property type="match status" value="1"/>
</dbReference>
<accession>A0A173XP89</accession>
<dbReference type="InterPro" id="IPR052550">
    <property type="entry name" value="Pyrimidine_5'-ntase_YjjG"/>
</dbReference>
<protein>
    <submittedName>
        <fullName evidence="1">Putative HAD-hydrolase yfnB</fullName>
        <ecNumber evidence="1">3.-.-.-</ecNumber>
    </submittedName>
</protein>
<dbReference type="Proteomes" id="UP000095447">
    <property type="component" value="Unassembled WGS sequence"/>
</dbReference>
<evidence type="ECO:0000313" key="2">
    <source>
        <dbReference type="Proteomes" id="UP000095447"/>
    </source>
</evidence>
<dbReference type="SUPFAM" id="SSF56784">
    <property type="entry name" value="HAD-like"/>
    <property type="match status" value="1"/>
</dbReference>
<gene>
    <name evidence="1" type="primary">yfnB</name>
    <name evidence="1" type="ORF">ERS852395_00570</name>
</gene>
<dbReference type="InterPro" id="IPR023198">
    <property type="entry name" value="PGP-like_dom2"/>
</dbReference>
<dbReference type="InterPro" id="IPR006439">
    <property type="entry name" value="HAD-SF_hydro_IA"/>
</dbReference>
<dbReference type="InterPro" id="IPR011951">
    <property type="entry name" value="HAD-SF_hydro_IA_YjjG/PynA"/>
</dbReference>
<name>A0A173XP89_9FIRM</name>
<dbReference type="Gene3D" id="1.10.150.240">
    <property type="entry name" value="Putative phosphatase, domain 2"/>
    <property type="match status" value="1"/>
</dbReference>
<dbReference type="InterPro" id="IPR023214">
    <property type="entry name" value="HAD_sf"/>
</dbReference>
<dbReference type="GO" id="GO:0008253">
    <property type="term" value="F:5'-nucleotidase activity"/>
    <property type="evidence" value="ECO:0007669"/>
    <property type="project" value="InterPro"/>
</dbReference>
<dbReference type="InterPro" id="IPR041492">
    <property type="entry name" value="HAD_2"/>
</dbReference>
<dbReference type="CDD" id="cd04305">
    <property type="entry name" value="HAD_Neu5Ac-Pase_like"/>
    <property type="match status" value="1"/>
</dbReference>
<dbReference type="InterPro" id="IPR036412">
    <property type="entry name" value="HAD-like_sf"/>
</dbReference>
<dbReference type="EC" id="3.-.-.-" evidence="1"/>
<dbReference type="SFLD" id="SFLDS00003">
    <property type="entry name" value="Haloacid_Dehalogenase"/>
    <property type="match status" value="1"/>
</dbReference>
<dbReference type="NCBIfam" id="TIGR01549">
    <property type="entry name" value="HAD-SF-IA-v1"/>
    <property type="match status" value="1"/>
</dbReference>
<dbReference type="PANTHER" id="PTHR47478:SF1">
    <property type="entry name" value="PYRIMIDINE 5'-NUCLEOTIDASE YJJG"/>
    <property type="match status" value="1"/>
</dbReference>
<dbReference type="PANTHER" id="PTHR47478">
    <property type="match status" value="1"/>
</dbReference>
<dbReference type="Pfam" id="PF13419">
    <property type="entry name" value="HAD_2"/>
    <property type="match status" value="1"/>
</dbReference>
<dbReference type="EMBL" id="CYZA01000002">
    <property type="protein sequence ID" value="CUN52248.1"/>
    <property type="molecule type" value="Genomic_DNA"/>
</dbReference>
<proteinExistence type="predicted"/>
<reference evidence="1 2" key="1">
    <citation type="submission" date="2015-09" db="EMBL/GenBank/DDBJ databases">
        <authorList>
            <consortium name="Pathogen Informatics"/>
        </authorList>
    </citation>
    <scope>NUCLEOTIDE SEQUENCE [LARGE SCALE GENOMIC DNA]</scope>
    <source>
        <strain evidence="1 2">2789STDY5608838</strain>
    </source>
</reference>
<evidence type="ECO:0000313" key="1">
    <source>
        <dbReference type="EMBL" id="CUN52248.1"/>
    </source>
</evidence>
<dbReference type="SFLD" id="SFLDG01135">
    <property type="entry name" value="C1.5.6:_HAD__Beta-PGM__Phospha"/>
    <property type="match status" value="1"/>
</dbReference>
<dbReference type="Gene3D" id="3.40.50.1000">
    <property type="entry name" value="HAD superfamily/HAD-like"/>
    <property type="match status" value="1"/>
</dbReference>
<sequence length="227" mass="26097">MVETLFFDLDNTLLDFNRAERAAIAKTLKSFHIAPEPSVLKRYSELNLAQWKLLEQGKITRDQVKLRRFRLLFAELNVDIPAKEAAHTYETLLAQGHYFIDGAEELLETLYGQYRMYLVTNGTLSVQKGRLKSSGISRYFEDIFISEELGYNKPGREYFNCCFSRIPDFHKETAVIIGDSLTSDIQGGINAGIRTIWFNPSHEKTSEIIPDHEFDSLMKLPELLSHI</sequence>
<dbReference type="AlphaFoldDB" id="A0A173XP89"/>
<dbReference type="RefSeq" id="WP_022380274.1">
    <property type="nucleotide sequence ID" value="NZ_CYZA01000002.1"/>
</dbReference>
<dbReference type="NCBIfam" id="TIGR02254">
    <property type="entry name" value="YjjG_YfnB"/>
    <property type="match status" value="1"/>
</dbReference>
<organism evidence="1 2">
    <name type="scientific">Blautia obeum</name>
    <dbReference type="NCBI Taxonomy" id="40520"/>
    <lineage>
        <taxon>Bacteria</taxon>
        <taxon>Bacillati</taxon>
        <taxon>Bacillota</taxon>
        <taxon>Clostridia</taxon>
        <taxon>Lachnospirales</taxon>
        <taxon>Lachnospiraceae</taxon>
        <taxon>Blautia</taxon>
    </lineage>
</organism>